<dbReference type="GO" id="GO:0006886">
    <property type="term" value="P:intracellular protein transport"/>
    <property type="evidence" value="ECO:0007669"/>
    <property type="project" value="InterPro"/>
</dbReference>
<feature type="compositionally biased region" description="Polar residues" evidence="5">
    <location>
        <begin position="348"/>
        <end position="361"/>
    </location>
</feature>
<dbReference type="Ensembl" id="ENSCSET00000013584.1">
    <property type="protein sequence ID" value="ENSCSEP00000013425.1"/>
    <property type="gene ID" value="ENSCSEG00000008658.1"/>
</dbReference>
<dbReference type="Gene3D" id="2.60.40.1670">
    <property type="entry name" value="beta-sandwich domain of Sec23/24"/>
    <property type="match status" value="1"/>
</dbReference>
<dbReference type="STRING" id="244447.ENSCSEP00000013425"/>
<dbReference type="InterPro" id="IPR036465">
    <property type="entry name" value="vWFA_dom_sf"/>
</dbReference>
<feature type="compositionally biased region" description="Basic and acidic residues" evidence="5">
    <location>
        <begin position="1118"/>
        <end position="1129"/>
    </location>
</feature>
<feature type="domain" description="Sec23/Sec24 helical" evidence="8">
    <location>
        <begin position="954"/>
        <end position="1053"/>
    </location>
</feature>
<dbReference type="GeneTree" id="ENSGT00950000182924"/>
<feature type="compositionally biased region" description="Polar residues" evidence="5">
    <location>
        <begin position="96"/>
        <end position="117"/>
    </location>
</feature>
<comment type="subcellular location">
    <subcellularLocation>
        <location evidence="1">Cytoplasm</location>
        <location evidence="1">Cytosol</location>
    </subcellularLocation>
</comment>
<feature type="compositionally biased region" description="Pro residues" evidence="5">
    <location>
        <begin position="296"/>
        <end position="315"/>
    </location>
</feature>
<accession>A0A3P8VLV5</accession>
<dbReference type="SUPFAM" id="SSF81995">
    <property type="entry name" value="beta-sandwich domain of Sec23/24"/>
    <property type="match status" value="1"/>
</dbReference>
<dbReference type="GO" id="GO:0008270">
    <property type="term" value="F:zinc ion binding"/>
    <property type="evidence" value="ECO:0007669"/>
    <property type="project" value="InterPro"/>
</dbReference>
<feature type="compositionally biased region" description="Low complexity" evidence="5">
    <location>
        <begin position="272"/>
        <end position="281"/>
    </location>
</feature>
<feature type="compositionally biased region" description="Pro residues" evidence="5">
    <location>
        <begin position="165"/>
        <end position="191"/>
    </location>
</feature>
<feature type="region of interest" description="Disordered" evidence="5">
    <location>
        <begin position="1"/>
        <end position="436"/>
    </location>
</feature>
<evidence type="ECO:0000259" key="9">
    <source>
        <dbReference type="Pfam" id="PF08033"/>
    </source>
</evidence>
<evidence type="ECO:0000259" key="8">
    <source>
        <dbReference type="Pfam" id="PF04815"/>
    </source>
</evidence>
<dbReference type="Gene3D" id="1.20.120.730">
    <property type="entry name" value="Sec23/Sec24 helical domain"/>
    <property type="match status" value="1"/>
</dbReference>
<organism evidence="10 11">
    <name type="scientific">Cynoglossus semilaevis</name>
    <name type="common">Tongue sole</name>
    <dbReference type="NCBI Taxonomy" id="244447"/>
    <lineage>
        <taxon>Eukaryota</taxon>
        <taxon>Metazoa</taxon>
        <taxon>Chordata</taxon>
        <taxon>Craniata</taxon>
        <taxon>Vertebrata</taxon>
        <taxon>Euteleostomi</taxon>
        <taxon>Actinopterygii</taxon>
        <taxon>Neopterygii</taxon>
        <taxon>Teleostei</taxon>
        <taxon>Neoteleostei</taxon>
        <taxon>Acanthomorphata</taxon>
        <taxon>Carangaria</taxon>
        <taxon>Pleuronectiformes</taxon>
        <taxon>Pleuronectoidei</taxon>
        <taxon>Cynoglossidae</taxon>
        <taxon>Cynoglossinae</taxon>
        <taxon>Cynoglossus</taxon>
    </lineage>
</organism>
<dbReference type="AlphaFoldDB" id="A0A3P8VLV5"/>
<dbReference type="SUPFAM" id="SSF82919">
    <property type="entry name" value="Zn-finger domain of Sec23/24"/>
    <property type="match status" value="1"/>
</dbReference>
<name>A0A3P8VLV5_CYNSE</name>
<dbReference type="Gene3D" id="3.40.50.410">
    <property type="entry name" value="von Willebrand factor, type A domain"/>
    <property type="match status" value="1"/>
</dbReference>
<feature type="compositionally biased region" description="Pro residues" evidence="5">
    <location>
        <begin position="49"/>
        <end position="67"/>
    </location>
</feature>
<protein>
    <submittedName>
        <fullName evidence="10">SEC24 homolog C, COPII coat complex component</fullName>
    </submittedName>
</protein>
<dbReference type="PANTHER" id="PTHR13803:SF5">
    <property type="entry name" value="PROTEIN TRANSPORT PROTEIN SEC24C"/>
    <property type="match status" value="1"/>
</dbReference>
<reference evidence="10" key="2">
    <citation type="submission" date="2025-08" db="UniProtKB">
        <authorList>
            <consortium name="Ensembl"/>
        </authorList>
    </citation>
    <scope>IDENTIFICATION</scope>
</reference>
<dbReference type="GO" id="GO:0090110">
    <property type="term" value="P:COPII-coated vesicle cargo loading"/>
    <property type="evidence" value="ECO:0007669"/>
    <property type="project" value="TreeGrafter"/>
</dbReference>
<evidence type="ECO:0000256" key="1">
    <source>
        <dbReference type="ARBA" id="ARBA00004514"/>
    </source>
</evidence>
<dbReference type="PANTHER" id="PTHR13803">
    <property type="entry name" value="SEC24-RELATED PROTEIN"/>
    <property type="match status" value="1"/>
</dbReference>
<dbReference type="InterPro" id="IPR006896">
    <property type="entry name" value="Sec23/24_trunk_dom"/>
</dbReference>
<dbReference type="GO" id="GO:0070971">
    <property type="term" value="C:endoplasmic reticulum exit site"/>
    <property type="evidence" value="ECO:0007669"/>
    <property type="project" value="TreeGrafter"/>
</dbReference>
<dbReference type="InterPro" id="IPR036175">
    <property type="entry name" value="Sec23/24_helical_dom_sf"/>
</dbReference>
<feature type="region of interest" description="Disordered" evidence="5">
    <location>
        <begin position="1117"/>
        <end position="1143"/>
    </location>
</feature>
<proteinExistence type="inferred from homology"/>
<feature type="compositionally biased region" description="Low complexity" evidence="5">
    <location>
        <begin position="23"/>
        <end position="46"/>
    </location>
</feature>
<sequence length="1143" mass="123957">MNVNQHTPMASPYGQPQSGYTHPGYAPLDGAYPAPYAPYNGPASAYQPGVPPQGPSRGPPTSAPPPVSASQAYHQYSQGNVQNGPPPMTQAPSRPPVTQSYNQGAVNLSEQHSNYPQQYVPPPTMHQVTNQMSGMQLTPGSPTLAGPGCVPPQSSQPPISAPYSAAPPPTYTQAPPPTCSAPTHPPPPSGPVPSQQYYGGQHPPAQHAFNSSLPPTSQQQFSSHAPPPPPTQQTYPPSSFSGSMPPTSQVPAPPVSQPQQSFPPSQPPFSSAPPAVSQPAFHAGPPSSAQGSFQPRAPPPSSQPGPFPPPGPSPTSSPTGQYPGPMPPLQQPPPTQPFPYHSGPPPSRTQMPPTSMAQSNHLPPGPQGPPGPPGPLQQPQPSMQGGYPPQQNGAYGQVRGPQPGYAGPYPGQPNYGAPGPAPAPAPPSQKRLDPNAIPSPIQVIEDDKAKSTEPFTTGVRGQAPPLVTTDFQVKDQGNASPRFIRCTAYNMPCTSDMAKQSQVPLAAVIKPLATLPQDETPPYLVDHGEGGPIRCNRCKAYMCPYMQFIEGGRRFQCAFCSCVTEVPPHYFQHLDHTGKRVDCYDRPELSLGSYEFLATVDYCKNNKVPQPPAFIFLIDVSYNAVKCGMVRMVCQELKNLIDYLPRENPEVDSVIRVGFVTYNKVLHFYNVKSTMAQPQMLVVSDVSDMFVPLLDGFLVNVNESRPVIESLLDQIPEMFAETRETETVFGPVIQAGLEALKAADCAGKLFIFHTSLPIAEAPGKLKNREDKKLIGTDKEKSLFQPQVSFYNTLAKECVAQGCCVDLFLFPNQYVDVATLSVVPVSTGGSVYKYTYFQTQTDQERFLNDLSRDVQKLVGFDAVMRVRTSTGIRATDFYGSFFMSNTTDVELAGLDCDKAITVEFKHDDKLSEETGALMQCAVLYTSCSGQRRLCIHNMAVNCCSQLADLYRNCETDTIINFFSKYALRGILNNPTKTVRDTLINQCAQILACYRKNCASPSSAGQLILPECMKLLPVYLNCVLKSDVLLPGADVSLDDRAYLRQMISCMDVADTHVFFYPRLLPLMKLESGSLPVAVRNSEERLSKGGVYLLETGLPPFPWGGGRGQQASGQHFWHTKLQPDRPQHDKSARIGQPFLSETQRNY</sequence>
<evidence type="ECO:0000313" key="10">
    <source>
        <dbReference type="Ensembl" id="ENSCSEP00000013425.1"/>
    </source>
</evidence>
<feature type="compositionally biased region" description="Low complexity" evidence="5">
    <location>
        <begin position="232"/>
        <end position="250"/>
    </location>
</feature>
<dbReference type="SUPFAM" id="SSF81811">
    <property type="entry name" value="Helical domain of Sec23/24"/>
    <property type="match status" value="1"/>
</dbReference>
<dbReference type="InterPro" id="IPR050550">
    <property type="entry name" value="SEC23_SEC24_subfamily"/>
</dbReference>
<dbReference type="FunFam" id="3.40.50.410:FF:000020">
    <property type="entry name" value="protein transport protein Sec24D isoform X1"/>
    <property type="match status" value="1"/>
</dbReference>
<dbReference type="Pfam" id="PF08033">
    <property type="entry name" value="Sec23_BS"/>
    <property type="match status" value="1"/>
</dbReference>
<evidence type="ECO:0000256" key="5">
    <source>
        <dbReference type="SAM" id="MobiDB-lite"/>
    </source>
</evidence>
<keyword evidence="11" id="KW-1185">Reference proteome</keyword>
<evidence type="ECO:0000256" key="3">
    <source>
        <dbReference type="ARBA" id="ARBA00022448"/>
    </source>
</evidence>
<dbReference type="CDD" id="cd01479">
    <property type="entry name" value="Sec24-like"/>
    <property type="match status" value="1"/>
</dbReference>
<dbReference type="InterPro" id="IPR029006">
    <property type="entry name" value="ADF-H/Gelsolin-like_dom_sf"/>
</dbReference>
<evidence type="ECO:0000259" key="6">
    <source>
        <dbReference type="Pfam" id="PF04810"/>
    </source>
</evidence>
<dbReference type="Pfam" id="PF04810">
    <property type="entry name" value="zf-Sec23_Sec24"/>
    <property type="match status" value="1"/>
</dbReference>
<dbReference type="InParanoid" id="A0A3P8VLV5"/>
<feature type="compositionally biased region" description="Pro residues" evidence="5">
    <location>
        <begin position="363"/>
        <end position="378"/>
    </location>
</feature>
<evidence type="ECO:0000259" key="7">
    <source>
        <dbReference type="Pfam" id="PF04811"/>
    </source>
</evidence>
<feature type="domain" description="Zinc finger Sec23/Sec24-type" evidence="6">
    <location>
        <begin position="532"/>
        <end position="570"/>
    </location>
</feature>
<reference evidence="10" key="3">
    <citation type="submission" date="2025-09" db="UniProtKB">
        <authorList>
            <consortium name="Ensembl"/>
        </authorList>
    </citation>
    <scope>IDENTIFICATION</scope>
</reference>
<evidence type="ECO:0000313" key="11">
    <source>
        <dbReference type="Proteomes" id="UP000265120"/>
    </source>
</evidence>
<dbReference type="Proteomes" id="UP000265120">
    <property type="component" value="Chromosome 8"/>
</dbReference>
<dbReference type="InterPro" id="IPR041742">
    <property type="entry name" value="Sec24-like_trunk_dom"/>
</dbReference>
<keyword evidence="3" id="KW-0813">Transport</keyword>
<reference evidence="10 11" key="1">
    <citation type="journal article" date="2014" name="Nat. Genet.">
        <title>Whole-genome sequence of a flatfish provides insights into ZW sex chromosome evolution and adaptation to a benthic lifestyle.</title>
        <authorList>
            <person name="Chen S."/>
            <person name="Zhang G."/>
            <person name="Shao C."/>
            <person name="Huang Q."/>
            <person name="Liu G."/>
            <person name="Zhang P."/>
            <person name="Song W."/>
            <person name="An N."/>
            <person name="Chalopin D."/>
            <person name="Volff J.N."/>
            <person name="Hong Y."/>
            <person name="Li Q."/>
            <person name="Sha Z."/>
            <person name="Zhou H."/>
            <person name="Xie M."/>
            <person name="Yu Q."/>
            <person name="Liu Y."/>
            <person name="Xiang H."/>
            <person name="Wang N."/>
            <person name="Wu K."/>
            <person name="Yang C."/>
            <person name="Zhou Q."/>
            <person name="Liao X."/>
            <person name="Yang L."/>
            <person name="Hu Q."/>
            <person name="Zhang J."/>
            <person name="Meng L."/>
            <person name="Jin L."/>
            <person name="Tian Y."/>
            <person name="Lian J."/>
            <person name="Yang J."/>
            <person name="Miao G."/>
            <person name="Liu S."/>
            <person name="Liang Z."/>
            <person name="Yan F."/>
            <person name="Li Y."/>
            <person name="Sun B."/>
            <person name="Zhang H."/>
            <person name="Zhang J."/>
            <person name="Zhu Y."/>
            <person name="Du M."/>
            <person name="Zhao Y."/>
            <person name="Schartl M."/>
            <person name="Tang Q."/>
            <person name="Wang J."/>
        </authorList>
    </citation>
    <scope>NUCLEOTIDE SEQUENCE</scope>
</reference>
<feature type="domain" description="Sec23/Sec24 trunk" evidence="7">
    <location>
        <begin position="609"/>
        <end position="853"/>
    </location>
</feature>
<dbReference type="OMA" id="NSMMPGP"/>
<feature type="compositionally biased region" description="Polar residues" evidence="5">
    <location>
        <begin position="1"/>
        <end position="20"/>
    </location>
</feature>
<dbReference type="InterPro" id="IPR012990">
    <property type="entry name" value="Beta-sandwich_Sec23_24"/>
</dbReference>
<dbReference type="FunCoup" id="A0A3P8VLV5">
    <property type="interactions" value="2277"/>
</dbReference>
<dbReference type="SUPFAM" id="SSF53300">
    <property type="entry name" value="vWA-like"/>
    <property type="match status" value="1"/>
</dbReference>
<feature type="compositionally biased region" description="Pro residues" evidence="5">
    <location>
        <begin position="84"/>
        <end position="95"/>
    </location>
</feature>
<feature type="compositionally biased region" description="Low complexity" evidence="5">
    <location>
        <begin position="151"/>
        <end position="164"/>
    </location>
</feature>
<feature type="compositionally biased region" description="Low complexity" evidence="5">
    <location>
        <begin position="400"/>
        <end position="418"/>
    </location>
</feature>
<dbReference type="Pfam" id="PF04815">
    <property type="entry name" value="Sec23_helical"/>
    <property type="match status" value="1"/>
</dbReference>
<dbReference type="Gene3D" id="2.30.30.380">
    <property type="entry name" value="Zn-finger domain of Sec23/24"/>
    <property type="match status" value="1"/>
</dbReference>
<feature type="compositionally biased region" description="Polar residues" evidence="5">
    <location>
        <begin position="126"/>
        <end position="141"/>
    </location>
</feature>
<dbReference type="InterPro" id="IPR006895">
    <property type="entry name" value="Znf_Sec23_Sec24"/>
</dbReference>
<feature type="compositionally biased region" description="Pro residues" evidence="5">
    <location>
        <begin position="324"/>
        <end position="347"/>
    </location>
</feature>
<dbReference type="GO" id="GO:0000149">
    <property type="term" value="F:SNARE binding"/>
    <property type="evidence" value="ECO:0007669"/>
    <property type="project" value="TreeGrafter"/>
</dbReference>
<dbReference type="GO" id="GO:0030127">
    <property type="term" value="C:COPII vesicle coat"/>
    <property type="evidence" value="ECO:0007669"/>
    <property type="project" value="InterPro"/>
</dbReference>
<dbReference type="InterPro" id="IPR036174">
    <property type="entry name" value="Znf_Sec23_Sec24_sf"/>
</dbReference>
<dbReference type="Gene3D" id="3.40.20.10">
    <property type="entry name" value="Severin"/>
    <property type="match status" value="1"/>
</dbReference>
<evidence type="ECO:0000256" key="2">
    <source>
        <dbReference type="ARBA" id="ARBA00008334"/>
    </source>
</evidence>
<evidence type="ECO:0000256" key="4">
    <source>
        <dbReference type="ARBA" id="ARBA00022927"/>
    </source>
</evidence>
<feature type="compositionally biased region" description="Polar residues" evidence="5">
    <location>
        <begin position="73"/>
        <end position="83"/>
    </location>
</feature>
<dbReference type="Pfam" id="PF04811">
    <property type="entry name" value="Sec23_trunk"/>
    <property type="match status" value="1"/>
</dbReference>
<keyword evidence="4" id="KW-0653">Protein transport</keyword>
<dbReference type="GO" id="GO:0005829">
    <property type="term" value="C:cytosol"/>
    <property type="evidence" value="ECO:0007669"/>
    <property type="project" value="UniProtKB-SubCell"/>
</dbReference>
<dbReference type="FunFam" id="2.30.30.380:FF:000003">
    <property type="entry name" value="SEC24 homolog D, COPII coat complex component"/>
    <property type="match status" value="1"/>
</dbReference>
<comment type="similarity">
    <text evidence="2">Belongs to the SEC23/SEC24 family. SEC24 subfamily.</text>
</comment>
<feature type="domain" description="Sec23/Sec24 beta-sandwich" evidence="9">
    <location>
        <begin position="858"/>
        <end position="941"/>
    </location>
</feature>
<dbReference type="InterPro" id="IPR006900">
    <property type="entry name" value="Sec23/24_helical_dom"/>
</dbReference>